<keyword evidence="8 13" id="KW-1133">Transmembrane helix</keyword>
<organism evidence="16 17">
    <name type="scientific">Riccia fluitans</name>
    <dbReference type="NCBI Taxonomy" id="41844"/>
    <lineage>
        <taxon>Eukaryota</taxon>
        <taxon>Viridiplantae</taxon>
        <taxon>Streptophyta</taxon>
        <taxon>Embryophyta</taxon>
        <taxon>Marchantiophyta</taxon>
        <taxon>Marchantiopsida</taxon>
        <taxon>Marchantiidae</taxon>
        <taxon>Marchantiales</taxon>
        <taxon>Ricciaceae</taxon>
        <taxon>Riccia</taxon>
    </lineage>
</organism>
<evidence type="ECO:0000256" key="10">
    <source>
        <dbReference type="ARBA" id="ARBA00023121"/>
    </source>
</evidence>
<keyword evidence="11 13" id="KW-0472">Membrane</keyword>
<keyword evidence="6" id="KW-0677">Repeat</keyword>
<dbReference type="Pfam" id="PF00168">
    <property type="entry name" value="C2"/>
    <property type="match status" value="2"/>
</dbReference>
<evidence type="ECO:0000256" key="6">
    <source>
        <dbReference type="ARBA" id="ARBA00022737"/>
    </source>
</evidence>
<keyword evidence="10" id="KW-0446">Lipid-binding</keyword>
<evidence type="ECO:0000256" key="11">
    <source>
        <dbReference type="ARBA" id="ARBA00023136"/>
    </source>
</evidence>
<dbReference type="PROSITE" id="PS51847">
    <property type="entry name" value="SMP"/>
    <property type="match status" value="1"/>
</dbReference>
<evidence type="ECO:0000256" key="8">
    <source>
        <dbReference type="ARBA" id="ARBA00022989"/>
    </source>
</evidence>
<protein>
    <recommendedName>
        <fullName evidence="18">Synaptotagmin-2</fullName>
    </recommendedName>
</protein>
<evidence type="ECO:0000256" key="5">
    <source>
        <dbReference type="ARBA" id="ARBA00022723"/>
    </source>
</evidence>
<evidence type="ECO:0000259" key="14">
    <source>
        <dbReference type="PROSITE" id="PS50004"/>
    </source>
</evidence>
<evidence type="ECO:0000313" key="17">
    <source>
        <dbReference type="Proteomes" id="UP001605036"/>
    </source>
</evidence>
<dbReference type="PRINTS" id="PR00360">
    <property type="entry name" value="C2DOMAIN"/>
</dbReference>
<reference evidence="16 17" key="1">
    <citation type="submission" date="2024-09" db="EMBL/GenBank/DDBJ databases">
        <title>Chromosome-scale assembly of Riccia fluitans.</title>
        <authorList>
            <person name="Paukszto L."/>
            <person name="Sawicki J."/>
            <person name="Karawczyk K."/>
            <person name="Piernik-Szablinska J."/>
            <person name="Szczecinska M."/>
            <person name="Mazdziarz M."/>
        </authorList>
    </citation>
    <scope>NUCLEOTIDE SEQUENCE [LARGE SCALE GENOMIC DNA]</scope>
    <source>
        <strain evidence="16">Rf_01</strain>
        <tissue evidence="16">Aerial parts of the thallus</tissue>
    </source>
</reference>
<evidence type="ECO:0008006" key="18">
    <source>
        <dbReference type="Google" id="ProtNLM"/>
    </source>
</evidence>
<sequence>MGIISTILTLCGVGVGIVLGLLAGFIMFIYFEPDDVKDPRIRSVLELDKQALEDLLPEIPFWVKNPDHEKVDWLNKFLEEMWPYLNKAICKIILSTAEPNITTYKAQYKLDSVEFESLTLGTLPPTFVGVKVHETADKEMIFEVSVKWAGNPDIKLGVKAYGLKATAQLVDFQLFLTARITMKPFVDVFPCFSNIHVSLMEKPHIDFGLKLLNADLMAIPGLYRFVQEYIKQMVASMYLWPKTYDIPILDTSLHKNEPQGLLFVTLVKAKQLKNKDLLGKSDPYVMVRVGNSTQKTRTIMNNLNPEWNETLSLPVDDPETESLDLTVYDWDKVGSHDKLGMQVIQLKELVPEQPQTFTLNLLKNLDPNDSANLKNRGQITLDLHYKPLKVEHELQDLPEHHDSDDNEDGESNDSPLVSKVPSKLTGPLVVPPGGGLLVVIIHHAEDLEGKYHTNPYVKITFRGEQRRTKPIKKSRDPRWEEDFEYTLDDPPLNDRLLLEICSKSKNLIHSRETLGRVEIDLSDVVRNKRLNEKYQLLDSKTGKIQVELQWRSTGTVSRHFTIQDASIFTQGYSNSGVY</sequence>
<dbReference type="GO" id="GO:0008289">
    <property type="term" value="F:lipid binding"/>
    <property type="evidence" value="ECO:0007669"/>
    <property type="project" value="UniProtKB-KW"/>
</dbReference>
<dbReference type="PANTHER" id="PTHR10774:SF188">
    <property type="entry name" value="SYNAPTOTAGMIN-2"/>
    <property type="match status" value="1"/>
</dbReference>
<gene>
    <name evidence="16" type="ORF">R1flu_019138</name>
</gene>
<feature type="transmembrane region" description="Helical" evidence="13">
    <location>
        <begin position="7"/>
        <end position="31"/>
    </location>
</feature>
<keyword evidence="7" id="KW-0106">Calcium</keyword>
<name>A0ABD1ZI58_9MARC</name>
<evidence type="ECO:0000256" key="1">
    <source>
        <dbReference type="ARBA" id="ARBA00004167"/>
    </source>
</evidence>
<dbReference type="Gene3D" id="2.60.40.150">
    <property type="entry name" value="C2 domain"/>
    <property type="match status" value="2"/>
</dbReference>
<feature type="domain" description="C2" evidence="14">
    <location>
        <begin position="411"/>
        <end position="534"/>
    </location>
</feature>
<feature type="domain" description="C2" evidence="14">
    <location>
        <begin position="242"/>
        <end position="359"/>
    </location>
</feature>
<feature type="domain" description="SMP-LTD" evidence="15">
    <location>
        <begin position="67"/>
        <end position="249"/>
    </location>
</feature>
<comment type="caution">
    <text evidence="16">The sequence shown here is derived from an EMBL/GenBank/DDBJ whole genome shotgun (WGS) entry which is preliminary data.</text>
</comment>
<dbReference type="InterPro" id="IPR035892">
    <property type="entry name" value="C2_domain_sf"/>
</dbReference>
<dbReference type="PROSITE" id="PS50004">
    <property type="entry name" value="C2"/>
    <property type="match status" value="2"/>
</dbReference>
<dbReference type="CDD" id="cd00030">
    <property type="entry name" value="C2"/>
    <property type="match status" value="2"/>
</dbReference>
<proteinExistence type="inferred from homology"/>
<dbReference type="InterPro" id="IPR045050">
    <property type="entry name" value="Synaptotagmin_plant"/>
</dbReference>
<dbReference type="InterPro" id="IPR031468">
    <property type="entry name" value="SMP_LBD"/>
</dbReference>
<dbReference type="Proteomes" id="UP001605036">
    <property type="component" value="Unassembled WGS sequence"/>
</dbReference>
<dbReference type="GO" id="GO:0005737">
    <property type="term" value="C:cytoplasm"/>
    <property type="evidence" value="ECO:0007669"/>
    <property type="project" value="UniProtKB-ARBA"/>
</dbReference>
<dbReference type="Pfam" id="PF17047">
    <property type="entry name" value="SMP_LBD"/>
    <property type="match status" value="1"/>
</dbReference>
<dbReference type="AlphaFoldDB" id="A0ABD1ZI58"/>
<comment type="similarity">
    <text evidence="2">Belongs to the synaptotagmin family.</text>
</comment>
<evidence type="ECO:0000256" key="4">
    <source>
        <dbReference type="ARBA" id="ARBA00022692"/>
    </source>
</evidence>
<evidence type="ECO:0000313" key="16">
    <source>
        <dbReference type="EMBL" id="KAL2651010.1"/>
    </source>
</evidence>
<dbReference type="GO" id="GO:0016020">
    <property type="term" value="C:membrane"/>
    <property type="evidence" value="ECO:0007669"/>
    <property type="project" value="UniProtKB-SubCell"/>
</dbReference>
<evidence type="ECO:0000256" key="13">
    <source>
        <dbReference type="SAM" id="Phobius"/>
    </source>
</evidence>
<evidence type="ECO:0000256" key="3">
    <source>
        <dbReference type="ARBA" id="ARBA00022448"/>
    </source>
</evidence>
<evidence type="ECO:0000256" key="2">
    <source>
        <dbReference type="ARBA" id="ARBA00006996"/>
    </source>
</evidence>
<evidence type="ECO:0000259" key="15">
    <source>
        <dbReference type="PROSITE" id="PS51847"/>
    </source>
</evidence>
<keyword evidence="17" id="KW-1185">Reference proteome</keyword>
<evidence type="ECO:0000256" key="9">
    <source>
        <dbReference type="ARBA" id="ARBA00023055"/>
    </source>
</evidence>
<accession>A0ABD1ZI58</accession>
<evidence type="ECO:0000256" key="7">
    <source>
        <dbReference type="ARBA" id="ARBA00022837"/>
    </source>
</evidence>
<dbReference type="GO" id="GO:0012505">
    <property type="term" value="C:endomembrane system"/>
    <property type="evidence" value="ECO:0007669"/>
    <property type="project" value="UniProtKB-ARBA"/>
</dbReference>
<dbReference type="InterPro" id="IPR000008">
    <property type="entry name" value="C2_dom"/>
</dbReference>
<keyword evidence="4 13" id="KW-0812">Transmembrane</keyword>
<dbReference type="GO" id="GO:0006869">
    <property type="term" value="P:lipid transport"/>
    <property type="evidence" value="ECO:0007669"/>
    <property type="project" value="UniProtKB-KW"/>
</dbReference>
<dbReference type="EMBL" id="JBHFFA010000001">
    <property type="protein sequence ID" value="KAL2651010.1"/>
    <property type="molecule type" value="Genomic_DNA"/>
</dbReference>
<dbReference type="SMART" id="SM00239">
    <property type="entry name" value="C2"/>
    <property type="match status" value="2"/>
</dbReference>
<comment type="subcellular location">
    <subcellularLocation>
        <location evidence="1">Membrane</location>
        <topology evidence="1">Single-pass membrane protein</topology>
    </subcellularLocation>
</comment>
<dbReference type="SUPFAM" id="SSF49562">
    <property type="entry name" value="C2 domain (Calcium/lipid-binding domain, CaLB)"/>
    <property type="match status" value="2"/>
</dbReference>
<dbReference type="PANTHER" id="PTHR10774">
    <property type="entry name" value="EXTENDED SYNAPTOTAGMIN-RELATED"/>
    <property type="match status" value="1"/>
</dbReference>
<feature type="region of interest" description="Disordered" evidence="12">
    <location>
        <begin position="398"/>
        <end position="420"/>
    </location>
</feature>
<keyword evidence="9" id="KW-0445">Lipid transport</keyword>
<dbReference type="GO" id="GO:0046872">
    <property type="term" value="F:metal ion binding"/>
    <property type="evidence" value="ECO:0007669"/>
    <property type="project" value="UniProtKB-KW"/>
</dbReference>
<dbReference type="CDD" id="cd21677">
    <property type="entry name" value="SMP_SYT"/>
    <property type="match status" value="1"/>
</dbReference>
<evidence type="ECO:0000256" key="12">
    <source>
        <dbReference type="SAM" id="MobiDB-lite"/>
    </source>
</evidence>
<keyword evidence="3" id="KW-0813">Transport</keyword>
<keyword evidence="5" id="KW-0479">Metal-binding</keyword>
<dbReference type="InterPro" id="IPR039010">
    <property type="entry name" value="Synaptotagmin_SMP"/>
</dbReference>